<proteinExistence type="inferred from homology"/>
<feature type="domain" description="DTW" evidence="6">
    <location>
        <begin position="2"/>
        <end position="189"/>
    </location>
</feature>
<dbReference type="Pfam" id="PF03942">
    <property type="entry name" value="DTW"/>
    <property type="match status" value="1"/>
</dbReference>
<keyword evidence="8" id="KW-1185">Reference proteome</keyword>
<comment type="caution">
    <text evidence="7">The sequence shown here is derived from an EMBL/GenBank/DDBJ whole genome shotgun (WGS) entry which is preliminary data.</text>
</comment>
<evidence type="ECO:0000313" key="7">
    <source>
        <dbReference type="EMBL" id="TPE48905.1"/>
    </source>
</evidence>
<evidence type="ECO:0000259" key="6">
    <source>
        <dbReference type="SMART" id="SM01144"/>
    </source>
</evidence>
<accession>A0A501WKD4</accession>
<comment type="similarity">
    <text evidence="5">Belongs to the TDD superfamily. DTWD2 family.</text>
</comment>
<dbReference type="PANTHER" id="PTHR21392">
    <property type="entry name" value="TRNA-URIDINE AMINOCARBOXYPROPYLTRANSFERASE 2"/>
    <property type="match status" value="1"/>
</dbReference>
<keyword evidence="2" id="KW-0808">Transferase</keyword>
<dbReference type="SMART" id="SM01144">
    <property type="entry name" value="DTW"/>
    <property type="match status" value="1"/>
</dbReference>
<gene>
    <name evidence="7" type="ORF">FJM67_12820</name>
</gene>
<dbReference type="GO" id="GO:0016432">
    <property type="term" value="F:tRNA-uridine aminocarboxypropyltransferase activity"/>
    <property type="evidence" value="ECO:0007669"/>
    <property type="project" value="UniProtKB-EC"/>
</dbReference>
<protein>
    <recommendedName>
        <fullName evidence="1">tRNA-uridine aminocarboxypropyltransferase</fullName>
        <ecNumber evidence="1">2.5.1.25</ecNumber>
    </recommendedName>
</protein>
<dbReference type="InterPro" id="IPR039262">
    <property type="entry name" value="DTWD2/TAPT"/>
</dbReference>
<dbReference type="GO" id="GO:0008033">
    <property type="term" value="P:tRNA processing"/>
    <property type="evidence" value="ECO:0007669"/>
    <property type="project" value="UniProtKB-KW"/>
</dbReference>
<keyword evidence="3" id="KW-0949">S-adenosyl-L-methionine</keyword>
<dbReference type="EC" id="2.5.1.25" evidence="1"/>
<organism evidence="7 8">
    <name type="scientific">Maribrevibacterium harenarium</name>
    <dbReference type="NCBI Taxonomy" id="2589817"/>
    <lineage>
        <taxon>Bacteria</taxon>
        <taxon>Pseudomonadati</taxon>
        <taxon>Pseudomonadota</taxon>
        <taxon>Gammaproteobacteria</taxon>
        <taxon>Oceanospirillales</taxon>
        <taxon>Oceanospirillaceae</taxon>
        <taxon>Maribrevibacterium</taxon>
    </lineage>
</organism>
<evidence type="ECO:0000256" key="5">
    <source>
        <dbReference type="ARBA" id="ARBA00034489"/>
    </source>
</evidence>
<dbReference type="EMBL" id="VFRR01000028">
    <property type="protein sequence ID" value="TPE48905.1"/>
    <property type="molecule type" value="Genomic_DNA"/>
</dbReference>
<dbReference type="OrthoDB" id="268835at2"/>
<evidence type="ECO:0000256" key="3">
    <source>
        <dbReference type="ARBA" id="ARBA00022691"/>
    </source>
</evidence>
<dbReference type="PANTHER" id="PTHR21392:SF0">
    <property type="entry name" value="TRNA-URIDINE AMINOCARBOXYPROPYLTRANSFERASE 2"/>
    <property type="match status" value="1"/>
</dbReference>
<reference evidence="7 8" key="1">
    <citation type="submission" date="2019-06" db="EMBL/GenBank/DDBJ databases">
        <title>A novel bacterium of genus Marinomonas, isolated from coastal sand.</title>
        <authorList>
            <person name="Huang H."/>
            <person name="Mo K."/>
            <person name="Hu Y."/>
        </authorList>
    </citation>
    <scope>NUCLEOTIDE SEQUENCE [LARGE SCALE GENOMIC DNA]</scope>
    <source>
        <strain evidence="7 8">HB171799</strain>
    </source>
</reference>
<evidence type="ECO:0000256" key="2">
    <source>
        <dbReference type="ARBA" id="ARBA00022679"/>
    </source>
</evidence>
<sequence length="194" mass="22194">MSRPRCSQCQYVHEQCVCDLRPSLVSDIHLVIVQDKREAHHAKNTVRLLSLAYSPVSIIQIAEPFVALDLPDDMSVENTLLLYPGEDAFPLVRENSEQFASTKYLLLLDATWRKAKKMMYSLDHLRCFPKVALTDLEESNYNIRKTSVSHGLSTLEASARALEVITETDMTPLVNFMIQSHKRQWRLHPNIVSV</sequence>
<dbReference type="AlphaFoldDB" id="A0A501WKD4"/>
<evidence type="ECO:0000313" key="8">
    <source>
        <dbReference type="Proteomes" id="UP000315901"/>
    </source>
</evidence>
<evidence type="ECO:0000256" key="4">
    <source>
        <dbReference type="ARBA" id="ARBA00022694"/>
    </source>
</evidence>
<keyword evidence="4" id="KW-0819">tRNA processing</keyword>
<dbReference type="Proteomes" id="UP000315901">
    <property type="component" value="Unassembled WGS sequence"/>
</dbReference>
<dbReference type="InterPro" id="IPR005636">
    <property type="entry name" value="DTW"/>
</dbReference>
<evidence type="ECO:0000256" key="1">
    <source>
        <dbReference type="ARBA" id="ARBA00012386"/>
    </source>
</evidence>
<dbReference type="RefSeq" id="WP_140589883.1">
    <property type="nucleotide sequence ID" value="NZ_VFRR01000028.1"/>
</dbReference>
<name>A0A501WKD4_9GAMM</name>